<dbReference type="Pfam" id="PF00005">
    <property type="entry name" value="ABC_tran"/>
    <property type="match status" value="1"/>
</dbReference>
<dbReference type="STRING" id="1471761.B0W44_07945"/>
<dbReference type="PANTHER" id="PTHR42939:SF1">
    <property type="entry name" value="ABC TRANSPORTER ATP-BINDING PROTEIN ALBC-RELATED"/>
    <property type="match status" value="1"/>
</dbReference>
<dbReference type="KEGG" id="ntr:B0W44_07945"/>
<dbReference type="InterPro" id="IPR051782">
    <property type="entry name" value="ABC_Transporter_VariousFunc"/>
</dbReference>
<dbReference type="AlphaFoldDB" id="A0A1U9K6Q0"/>
<name>A0A1U9K6Q0_9BACL</name>
<dbReference type="InterPro" id="IPR027417">
    <property type="entry name" value="P-loop_NTPase"/>
</dbReference>
<dbReference type="GO" id="GO:0016887">
    <property type="term" value="F:ATP hydrolysis activity"/>
    <property type="evidence" value="ECO:0007669"/>
    <property type="project" value="InterPro"/>
</dbReference>
<dbReference type="GO" id="GO:0005524">
    <property type="term" value="F:ATP binding"/>
    <property type="evidence" value="ECO:0007669"/>
    <property type="project" value="UniProtKB-KW"/>
</dbReference>
<dbReference type="PROSITE" id="PS00211">
    <property type="entry name" value="ABC_TRANSPORTER_1"/>
    <property type="match status" value="1"/>
</dbReference>
<keyword evidence="1" id="KW-0813">Transport</keyword>
<feature type="domain" description="ABC transporter" evidence="4">
    <location>
        <begin position="2"/>
        <end position="226"/>
    </location>
</feature>
<keyword evidence="6" id="KW-1185">Reference proteome</keyword>
<evidence type="ECO:0000313" key="6">
    <source>
        <dbReference type="Proteomes" id="UP000188603"/>
    </source>
</evidence>
<proteinExistence type="predicted"/>
<dbReference type="RefSeq" id="WP_169835479.1">
    <property type="nucleotide sequence ID" value="NZ_CP019699.1"/>
</dbReference>
<gene>
    <name evidence="5" type="ORF">B0W44_07945</name>
</gene>
<sequence length="229" mass="26033">MIELQNLAVILNDKVILRALNFSWHKGETVALVGANGAGKTTLLKVLSTLIKPTSGKLKLADGVTSQQWRRLFGAVFQESFLYDELSAQENLLFYQQLYGDADRRKTEYLLQLVNLLNVKDERTTAFSKGMKQRLSIARALIHEPMCLLLDEPFEGLDLASKKTIEAVLHERKRAGAGWILVSHDIDDAWRLCDRVVFLHDGTVLLEQPCHEQQFASFLTYYKKVLERG</sequence>
<evidence type="ECO:0000259" key="4">
    <source>
        <dbReference type="PROSITE" id="PS50893"/>
    </source>
</evidence>
<evidence type="ECO:0000256" key="1">
    <source>
        <dbReference type="ARBA" id="ARBA00022448"/>
    </source>
</evidence>
<dbReference type="PROSITE" id="PS50893">
    <property type="entry name" value="ABC_TRANSPORTER_2"/>
    <property type="match status" value="1"/>
</dbReference>
<evidence type="ECO:0000256" key="2">
    <source>
        <dbReference type="ARBA" id="ARBA00022741"/>
    </source>
</evidence>
<evidence type="ECO:0000313" key="5">
    <source>
        <dbReference type="EMBL" id="AQS55735.1"/>
    </source>
</evidence>
<dbReference type="InterPro" id="IPR003439">
    <property type="entry name" value="ABC_transporter-like_ATP-bd"/>
</dbReference>
<evidence type="ECO:0000256" key="3">
    <source>
        <dbReference type="ARBA" id="ARBA00022840"/>
    </source>
</evidence>
<protein>
    <recommendedName>
        <fullName evidence="4">ABC transporter domain-containing protein</fullName>
    </recommendedName>
</protein>
<dbReference type="Gene3D" id="3.40.50.300">
    <property type="entry name" value="P-loop containing nucleotide triphosphate hydrolases"/>
    <property type="match status" value="1"/>
</dbReference>
<dbReference type="InterPro" id="IPR017871">
    <property type="entry name" value="ABC_transporter-like_CS"/>
</dbReference>
<keyword evidence="2" id="KW-0547">Nucleotide-binding</keyword>
<dbReference type="InterPro" id="IPR003593">
    <property type="entry name" value="AAA+_ATPase"/>
</dbReference>
<keyword evidence="3" id="KW-0067">ATP-binding</keyword>
<accession>A0A1U9K6Q0</accession>
<dbReference type="CDD" id="cd03230">
    <property type="entry name" value="ABC_DR_subfamily_A"/>
    <property type="match status" value="1"/>
</dbReference>
<dbReference type="PANTHER" id="PTHR42939">
    <property type="entry name" value="ABC TRANSPORTER ATP-BINDING PROTEIN ALBC-RELATED"/>
    <property type="match status" value="1"/>
</dbReference>
<dbReference type="SUPFAM" id="SSF52540">
    <property type="entry name" value="P-loop containing nucleoside triphosphate hydrolases"/>
    <property type="match status" value="1"/>
</dbReference>
<dbReference type="EMBL" id="CP019699">
    <property type="protein sequence ID" value="AQS55735.1"/>
    <property type="molecule type" value="Genomic_DNA"/>
</dbReference>
<dbReference type="Proteomes" id="UP000188603">
    <property type="component" value="Chromosome"/>
</dbReference>
<dbReference type="SMART" id="SM00382">
    <property type="entry name" value="AAA"/>
    <property type="match status" value="1"/>
</dbReference>
<reference evidence="5 6" key="1">
    <citation type="journal article" date="2015" name="Int. J. Syst. Evol. Microbiol.">
        <title>Novibacillus thermophilus gen. nov., sp. nov., a Gram-staining-negative and moderately thermophilic member of the family Thermoactinomycetaceae.</title>
        <authorList>
            <person name="Yang G."/>
            <person name="Chen J."/>
            <person name="Zhou S."/>
        </authorList>
    </citation>
    <scope>NUCLEOTIDE SEQUENCE [LARGE SCALE GENOMIC DNA]</scope>
    <source>
        <strain evidence="5 6">SG-1</strain>
    </source>
</reference>
<organism evidence="5 6">
    <name type="scientific">Novibacillus thermophilus</name>
    <dbReference type="NCBI Taxonomy" id="1471761"/>
    <lineage>
        <taxon>Bacteria</taxon>
        <taxon>Bacillati</taxon>
        <taxon>Bacillota</taxon>
        <taxon>Bacilli</taxon>
        <taxon>Bacillales</taxon>
        <taxon>Thermoactinomycetaceae</taxon>
        <taxon>Novibacillus</taxon>
    </lineage>
</organism>